<reference evidence="5" key="1">
    <citation type="submission" date="2020-07" db="EMBL/GenBank/DDBJ databases">
        <title>Severe corrosion of carbon steel in oil field produced water can be linked to methanogenic archaea containing a special type of NiFe hydrogenase.</title>
        <authorList>
            <person name="Lahme S."/>
            <person name="Mand J."/>
            <person name="Longwell J."/>
            <person name="Smith R."/>
            <person name="Enning D."/>
        </authorList>
    </citation>
    <scope>NUCLEOTIDE SEQUENCE</scope>
    <source>
        <strain evidence="5">MIC098Bin6</strain>
    </source>
</reference>
<evidence type="ECO:0000256" key="2">
    <source>
        <dbReference type="ARBA" id="ARBA00022759"/>
    </source>
</evidence>
<evidence type="ECO:0000313" key="5">
    <source>
        <dbReference type="EMBL" id="MBG0778983.1"/>
    </source>
</evidence>
<dbReference type="InterPro" id="IPR025392">
    <property type="entry name" value="DUF4124"/>
</dbReference>
<keyword evidence="2" id="KW-0255">Endonuclease</keyword>
<evidence type="ECO:0000256" key="1">
    <source>
        <dbReference type="ARBA" id="ARBA00022722"/>
    </source>
</evidence>
<dbReference type="SMART" id="SM00318">
    <property type="entry name" value="SNc"/>
    <property type="match status" value="1"/>
</dbReference>
<sequence>MNRFLKYLILFLALMGLVAPVAGKMFTWTDSDGIRHFSNVSPPENAGNAKVLETEIQNRISPGRQFKVIKVYDGDSFLVTGQDLTLKIRMVGIDAPETGGSRKPGQPFSRKAHQYLNRRIHDRSVTLKTYGLGGYNRILAEVFINDINMNLEMVKTGLAEVYQGSMPKTFDAAPYLAAQDQARKNRIGMWVQGSQYKSPRQWRKENPRN</sequence>
<organism evidence="5 6">
    <name type="scientific">Desulfotignum balticum</name>
    <dbReference type="NCBI Taxonomy" id="115781"/>
    <lineage>
        <taxon>Bacteria</taxon>
        <taxon>Pseudomonadati</taxon>
        <taxon>Thermodesulfobacteriota</taxon>
        <taxon>Desulfobacteria</taxon>
        <taxon>Desulfobacterales</taxon>
        <taxon>Desulfobacteraceae</taxon>
        <taxon>Desulfotignum</taxon>
    </lineage>
</organism>
<protein>
    <submittedName>
        <fullName evidence="5">Thermonuclease family protein</fullName>
    </submittedName>
</protein>
<dbReference type="Gene3D" id="2.40.50.90">
    <property type="match status" value="1"/>
</dbReference>
<dbReference type="AlphaFoldDB" id="A0A931G7V1"/>
<accession>A0A931G7V1</accession>
<evidence type="ECO:0000313" key="6">
    <source>
        <dbReference type="Proteomes" id="UP000706172"/>
    </source>
</evidence>
<dbReference type="PROSITE" id="PS50830">
    <property type="entry name" value="TNASE_3"/>
    <property type="match status" value="1"/>
</dbReference>
<evidence type="ECO:0000256" key="3">
    <source>
        <dbReference type="ARBA" id="ARBA00022801"/>
    </source>
</evidence>
<name>A0A931G7V1_9BACT</name>
<dbReference type="SUPFAM" id="SSF50199">
    <property type="entry name" value="Staphylococcal nuclease"/>
    <property type="match status" value="1"/>
</dbReference>
<gene>
    <name evidence="5" type="ORF">H0S81_03560</name>
</gene>
<dbReference type="PANTHER" id="PTHR12302">
    <property type="entry name" value="EBNA2 BINDING PROTEIN P100"/>
    <property type="match status" value="1"/>
</dbReference>
<dbReference type="Proteomes" id="UP000706172">
    <property type="component" value="Unassembled WGS sequence"/>
</dbReference>
<feature type="domain" description="TNase-like" evidence="4">
    <location>
        <begin position="62"/>
        <end position="192"/>
    </location>
</feature>
<keyword evidence="1" id="KW-0540">Nuclease</keyword>
<dbReference type="GO" id="GO:0004519">
    <property type="term" value="F:endonuclease activity"/>
    <property type="evidence" value="ECO:0007669"/>
    <property type="project" value="UniProtKB-KW"/>
</dbReference>
<evidence type="ECO:0000259" key="4">
    <source>
        <dbReference type="PROSITE" id="PS50830"/>
    </source>
</evidence>
<dbReference type="PANTHER" id="PTHR12302:SF3">
    <property type="entry name" value="SERINE_THREONINE-PROTEIN KINASE 31"/>
    <property type="match status" value="1"/>
</dbReference>
<dbReference type="InterPro" id="IPR016071">
    <property type="entry name" value="Staphylococal_nuclease_OB-fold"/>
</dbReference>
<keyword evidence="3" id="KW-0378">Hydrolase</keyword>
<dbReference type="GO" id="GO:0016787">
    <property type="term" value="F:hydrolase activity"/>
    <property type="evidence" value="ECO:0007669"/>
    <property type="project" value="UniProtKB-KW"/>
</dbReference>
<proteinExistence type="predicted"/>
<comment type="caution">
    <text evidence="5">The sequence shown here is derived from an EMBL/GenBank/DDBJ whole genome shotgun (WGS) entry which is preliminary data.</text>
</comment>
<dbReference type="Pfam" id="PF00565">
    <property type="entry name" value="SNase"/>
    <property type="match status" value="1"/>
</dbReference>
<dbReference type="EMBL" id="JACCQK010000166">
    <property type="protein sequence ID" value="MBG0778983.1"/>
    <property type="molecule type" value="Genomic_DNA"/>
</dbReference>
<dbReference type="InterPro" id="IPR035437">
    <property type="entry name" value="SNase_OB-fold_sf"/>
</dbReference>
<dbReference type="Pfam" id="PF13511">
    <property type="entry name" value="DUF4124"/>
    <property type="match status" value="1"/>
</dbReference>